<dbReference type="AlphaFoldDB" id="A0A2T5LN87"/>
<evidence type="ECO:0000313" key="1">
    <source>
        <dbReference type="EMBL" id="PTU17748.1"/>
    </source>
</evidence>
<gene>
    <name evidence="1" type="ORF">P175DRAFT_0504496</name>
</gene>
<comment type="caution">
    <text evidence="1">The sequence shown here is derived from an EMBL/GenBank/DDBJ whole genome shotgun (WGS) entry which is preliminary data.</text>
</comment>
<dbReference type="VEuPathDB" id="FungiDB:P175DRAFT_0504496"/>
<protein>
    <submittedName>
        <fullName evidence="1">Uncharacterized protein</fullName>
    </submittedName>
</protein>
<proteinExistence type="predicted"/>
<reference evidence="1 2" key="1">
    <citation type="journal article" date="2018" name="Proc. Natl. Acad. Sci. U.S.A.">
        <title>Linking secondary metabolites to gene clusters through genome sequencing of six diverse Aspergillus species.</title>
        <authorList>
            <person name="Kaerboelling I."/>
            <person name="Vesth T.C."/>
            <person name="Frisvad J.C."/>
            <person name="Nybo J.L."/>
            <person name="Theobald S."/>
            <person name="Kuo A."/>
            <person name="Bowyer P."/>
            <person name="Matsuda Y."/>
            <person name="Mondo S."/>
            <person name="Lyhne E.K."/>
            <person name="Kogle M.E."/>
            <person name="Clum A."/>
            <person name="Lipzen A."/>
            <person name="Salamov A."/>
            <person name="Ngan C.Y."/>
            <person name="Daum C."/>
            <person name="Chiniquy J."/>
            <person name="Barry K."/>
            <person name="LaButti K."/>
            <person name="Haridas S."/>
            <person name="Simmons B.A."/>
            <person name="Magnuson J.K."/>
            <person name="Mortensen U.H."/>
            <person name="Larsen T.O."/>
            <person name="Grigoriev I.V."/>
            <person name="Baker S.E."/>
            <person name="Andersen M.R."/>
        </authorList>
    </citation>
    <scope>NUCLEOTIDE SEQUENCE [LARGE SCALE GENOMIC DNA]</scope>
    <source>
        <strain evidence="1 2">IBT 24754</strain>
    </source>
</reference>
<evidence type="ECO:0000313" key="2">
    <source>
        <dbReference type="Proteomes" id="UP000244073"/>
    </source>
</evidence>
<accession>A0A2T5LN87</accession>
<dbReference type="GeneID" id="63814773"/>
<dbReference type="PROSITE" id="PS51257">
    <property type="entry name" value="PROKAR_LIPOPROTEIN"/>
    <property type="match status" value="1"/>
</dbReference>
<dbReference type="EMBL" id="MSFN02000009">
    <property type="protein sequence ID" value="PTU17748.1"/>
    <property type="molecule type" value="Genomic_DNA"/>
</dbReference>
<dbReference type="RefSeq" id="XP_040749140.1">
    <property type="nucleotide sequence ID" value="XM_040897891.1"/>
</dbReference>
<organism evidence="1 2">
    <name type="scientific">Aspergillus ochraceoroseus IBT 24754</name>
    <dbReference type="NCBI Taxonomy" id="1392256"/>
    <lineage>
        <taxon>Eukaryota</taxon>
        <taxon>Fungi</taxon>
        <taxon>Dikarya</taxon>
        <taxon>Ascomycota</taxon>
        <taxon>Pezizomycotina</taxon>
        <taxon>Eurotiomycetes</taxon>
        <taxon>Eurotiomycetidae</taxon>
        <taxon>Eurotiales</taxon>
        <taxon>Aspergillaceae</taxon>
        <taxon>Aspergillus</taxon>
        <taxon>Aspergillus subgen. Nidulantes</taxon>
    </lineage>
</organism>
<sequence length="52" mass="5474">MLGAHRIPTSFLGELATGSETSRIPLSVPSSTSCTTGVIEVDVLGHPNRDEH</sequence>
<name>A0A2T5LN87_9EURO</name>
<dbReference type="Proteomes" id="UP000244073">
    <property type="component" value="Unassembled WGS sequence"/>
</dbReference>